<keyword evidence="2" id="KW-1185">Reference proteome</keyword>
<dbReference type="Proteomes" id="UP001064048">
    <property type="component" value="Chromosome 14"/>
</dbReference>
<sequence>MNFSDVHIFIMTVAFAYGASSECNRKQVKSHSNDALVVKETTQNSKPRKRCCPYDFDSSLCKIIDDRVLCGFNRNQGIPESKGQYKPLSGGCRLRGGRVECGYFEGPYEGIRRPPPDWDNSLQEYPNEPTTEAGKHAGEVIEYDVSKETLKHTVTAEPIYYGVTKCVEIHSRVVCRQT</sequence>
<gene>
    <name evidence="1" type="ORF">MSG28_008765</name>
</gene>
<evidence type="ECO:0000313" key="2">
    <source>
        <dbReference type="Proteomes" id="UP001064048"/>
    </source>
</evidence>
<organism evidence="1 2">
    <name type="scientific">Choristoneura fumiferana</name>
    <name type="common">Spruce budworm moth</name>
    <name type="synonym">Archips fumiferana</name>
    <dbReference type="NCBI Taxonomy" id="7141"/>
    <lineage>
        <taxon>Eukaryota</taxon>
        <taxon>Metazoa</taxon>
        <taxon>Ecdysozoa</taxon>
        <taxon>Arthropoda</taxon>
        <taxon>Hexapoda</taxon>
        <taxon>Insecta</taxon>
        <taxon>Pterygota</taxon>
        <taxon>Neoptera</taxon>
        <taxon>Endopterygota</taxon>
        <taxon>Lepidoptera</taxon>
        <taxon>Glossata</taxon>
        <taxon>Ditrysia</taxon>
        <taxon>Tortricoidea</taxon>
        <taxon>Tortricidae</taxon>
        <taxon>Tortricinae</taxon>
        <taxon>Choristoneura</taxon>
    </lineage>
</organism>
<comment type="caution">
    <text evidence="1">The sequence shown here is derived from an EMBL/GenBank/DDBJ whole genome shotgun (WGS) entry which is preliminary data.</text>
</comment>
<dbReference type="EMBL" id="CM046114">
    <property type="protein sequence ID" value="KAI8420220.1"/>
    <property type="molecule type" value="Genomic_DNA"/>
</dbReference>
<protein>
    <submittedName>
        <fullName evidence="1">Uncharacterized protein</fullName>
    </submittedName>
</protein>
<proteinExistence type="predicted"/>
<name>A0ACC0J7Y4_CHOFU</name>
<accession>A0ACC0J7Y4</accession>
<evidence type="ECO:0000313" key="1">
    <source>
        <dbReference type="EMBL" id="KAI8420220.1"/>
    </source>
</evidence>
<reference evidence="1 2" key="1">
    <citation type="journal article" date="2022" name="Genome Biol. Evol.">
        <title>The Spruce Budworm Genome: Reconstructing the Evolutionary History of Antifreeze Proteins.</title>
        <authorList>
            <person name="Beliveau C."/>
            <person name="Gagne P."/>
            <person name="Picq S."/>
            <person name="Vernygora O."/>
            <person name="Keeling C.I."/>
            <person name="Pinkney K."/>
            <person name="Doucet D."/>
            <person name="Wen F."/>
            <person name="Johnston J.S."/>
            <person name="Maaroufi H."/>
            <person name="Boyle B."/>
            <person name="Laroche J."/>
            <person name="Dewar K."/>
            <person name="Juretic N."/>
            <person name="Blackburn G."/>
            <person name="Nisole A."/>
            <person name="Brunet B."/>
            <person name="Brandao M."/>
            <person name="Lumley L."/>
            <person name="Duan J."/>
            <person name="Quan G."/>
            <person name="Lucarotti C.J."/>
            <person name="Roe A.D."/>
            <person name="Sperling F.A.H."/>
            <person name="Levesque R.C."/>
            <person name="Cusson M."/>
        </authorList>
    </citation>
    <scope>NUCLEOTIDE SEQUENCE [LARGE SCALE GENOMIC DNA]</scope>
    <source>
        <strain evidence="1">Glfc:IPQL:Cfum</strain>
    </source>
</reference>